<dbReference type="OrthoDB" id="5915577at2759"/>
<organism evidence="1 2">
    <name type="scientific">Ancylostoma duodenale</name>
    <dbReference type="NCBI Taxonomy" id="51022"/>
    <lineage>
        <taxon>Eukaryota</taxon>
        <taxon>Metazoa</taxon>
        <taxon>Ecdysozoa</taxon>
        <taxon>Nematoda</taxon>
        <taxon>Chromadorea</taxon>
        <taxon>Rhabditida</taxon>
        <taxon>Rhabditina</taxon>
        <taxon>Rhabditomorpha</taxon>
        <taxon>Strongyloidea</taxon>
        <taxon>Ancylostomatidae</taxon>
        <taxon>Ancylostomatinae</taxon>
        <taxon>Ancylostoma</taxon>
    </lineage>
</organism>
<feature type="non-terminal residue" evidence="1">
    <location>
        <position position="1"/>
    </location>
</feature>
<protein>
    <submittedName>
        <fullName evidence="1">Uncharacterized protein</fullName>
    </submittedName>
</protein>
<accession>A0A0C2GNU8</accession>
<sequence length="84" mass="9624">VLRTVASLQAAFLRFTEEDKALFTEDVFEEVNSKTLTKEHMKSVMDLARKIGKDKIDETINRLEKIMVEIVDTDFADHLPDILG</sequence>
<evidence type="ECO:0000313" key="2">
    <source>
        <dbReference type="Proteomes" id="UP000054047"/>
    </source>
</evidence>
<keyword evidence="2" id="KW-1185">Reference proteome</keyword>
<reference evidence="1 2" key="1">
    <citation type="submission" date="2013-12" db="EMBL/GenBank/DDBJ databases">
        <title>Draft genome of the parsitic nematode Ancylostoma duodenale.</title>
        <authorList>
            <person name="Mitreva M."/>
        </authorList>
    </citation>
    <scope>NUCLEOTIDE SEQUENCE [LARGE SCALE GENOMIC DNA]</scope>
    <source>
        <strain evidence="1 2">Zhejiang</strain>
    </source>
</reference>
<dbReference type="Proteomes" id="UP000054047">
    <property type="component" value="Unassembled WGS sequence"/>
</dbReference>
<dbReference type="AlphaFoldDB" id="A0A0C2GNU8"/>
<dbReference type="Pfam" id="PF07914">
    <property type="entry name" value="DUF1679"/>
    <property type="match status" value="1"/>
</dbReference>
<proteinExistence type="predicted"/>
<gene>
    <name evidence="1" type="ORF">ANCDUO_11120</name>
</gene>
<dbReference type="InterPro" id="IPR012877">
    <property type="entry name" value="Dhs-27"/>
</dbReference>
<dbReference type="EMBL" id="KN732834">
    <property type="protein sequence ID" value="KIH58671.1"/>
    <property type="molecule type" value="Genomic_DNA"/>
</dbReference>
<evidence type="ECO:0000313" key="1">
    <source>
        <dbReference type="EMBL" id="KIH58671.1"/>
    </source>
</evidence>
<name>A0A0C2GNU8_9BILA</name>